<accession>A0AAF0V7M5</accession>
<dbReference type="AlphaFoldDB" id="A0AAF0V7M5"/>
<dbReference type="PANTHER" id="PTHR46148">
    <property type="entry name" value="CHROMO DOMAIN-CONTAINING PROTEIN"/>
    <property type="match status" value="1"/>
</dbReference>
<dbReference type="Proteomes" id="UP001234989">
    <property type="component" value="Chromosome 12"/>
</dbReference>
<dbReference type="Pfam" id="PF24626">
    <property type="entry name" value="SH3_Tf2-1"/>
    <property type="match status" value="1"/>
</dbReference>
<feature type="region of interest" description="Disordered" evidence="1">
    <location>
        <begin position="130"/>
        <end position="180"/>
    </location>
</feature>
<gene>
    <name evidence="3" type="ORF">MTR67_052239</name>
</gene>
<dbReference type="PANTHER" id="PTHR46148:SF56">
    <property type="entry name" value="RETROTRANSPOSON PROTEIN"/>
    <property type="match status" value="1"/>
</dbReference>
<name>A0AAF0V7M5_SOLVR</name>
<keyword evidence="4" id="KW-1185">Reference proteome</keyword>
<evidence type="ECO:0000313" key="4">
    <source>
        <dbReference type="Proteomes" id="UP001234989"/>
    </source>
</evidence>
<evidence type="ECO:0000259" key="2">
    <source>
        <dbReference type="Pfam" id="PF24626"/>
    </source>
</evidence>
<dbReference type="EMBL" id="CP133623">
    <property type="protein sequence ID" value="WMV58854.1"/>
    <property type="molecule type" value="Genomic_DNA"/>
</dbReference>
<proteinExistence type="predicted"/>
<sequence>MGCVAGNKSMPKSISRSGGILGPYRILKRISKVSYELELPADLVAVHPVFHISLLKKCVGDPTSVVPLETVNVKDSLSYEDVPVEILDRQVRSLYLHFQRIAYSWNAVQSEIQFSVFSGHTTTCVGGPLFTTATPPQTQLRKSAKSQPMDRPKVHRSNHGPWSVFVDRGPLYPASDANDG</sequence>
<protein>
    <recommendedName>
        <fullName evidence="2">Tf2-1-like SH3-like domain-containing protein</fullName>
    </recommendedName>
</protein>
<feature type="compositionally biased region" description="Polar residues" evidence="1">
    <location>
        <begin position="131"/>
        <end position="141"/>
    </location>
</feature>
<feature type="domain" description="Tf2-1-like SH3-like" evidence="2">
    <location>
        <begin position="21"/>
        <end position="59"/>
    </location>
</feature>
<organism evidence="3 4">
    <name type="scientific">Solanum verrucosum</name>
    <dbReference type="NCBI Taxonomy" id="315347"/>
    <lineage>
        <taxon>Eukaryota</taxon>
        <taxon>Viridiplantae</taxon>
        <taxon>Streptophyta</taxon>
        <taxon>Embryophyta</taxon>
        <taxon>Tracheophyta</taxon>
        <taxon>Spermatophyta</taxon>
        <taxon>Magnoliopsida</taxon>
        <taxon>eudicotyledons</taxon>
        <taxon>Gunneridae</taxon>
        <taxon>Pentapetalae</taxon>
        <taxon>asterids</taxon>
        <taxon>lamiids</taxon>
        <taxon>Solanales</taxon>
        <taxon>Solanaceae</taxon>
        <taxon>Solanoideae</taxon>
        <taxon>Solaneae</taxon>
        <taxon>Solanum</taxon>
    </lineage>
</organism>
<evidence type="ECO:0000256" key="1">
    <source>
        <dbReference type="SAM" id="MobiDB-lite"/>
    </source>
</evidence>
<evidence type="ECO:0000313" key="3">
    <source>
        <dbReference type="EMBL" id="WMV58854.1"/>
    </source>
</evidence>
<reference evidence="3" key="1">
    <citation type="submission" date="2023-08" db="EMBL/GenBank/DDBJ databases">
        <title>A de novo genome assembly of Solanum verrucosum Schlechtendal, a Mexican diploid species geographically isolated from the other diploid A-genome species in potato relatives.</title>
        <authorList>
            <person name="Hosaka K."/>
        </authorList>
    </citation>
    <scope>NUCLEOTIDE SEQUENCE</scope>
    <source>
        <tissue evidence="3">Young leaves</tissue>
    </source>
</reference>
<dbReference type="InterPro" id="IPR056924">
    <property type="entry name" value="SH3_Tf2-1"/>
</dbReference>